<dbReference type="GO" id="GO:0052621">
    <property type="term" value="F:diguanylate cyclase activity"/>
    <property type="evidence" value="ECO:0007669"/>
    <property type="project" value="TreeGrafter"/>
</dbReference>
<dbReference type="EMBL" id="FNID01000009">
    <property type="protein sequence ID" value="SDM98926.1"/>
    <property type="molecule type" value="Genomic_DNA"/>
</dbReference>
<keyword evidence="1" id="KW-0812">Transmembrane</keyword>
<feature type="transmembrane region" description="Helical" evidence="1">
    <location>
        <begin position="296"/>
        <end position="317"/>
    </location>
</feature>
<organism evidence="3 4">
    <name type="scientific">Acetanaerobacterium elongatum</name>
    <dbReference type="NCBI Taxonomy" id="258515"/>
    <lineage>
        <taxon>Bacteria</taxon>
        <taxon>Bacillati</taxon>
        <taxon>Bacillota</taxon>
        <taxon>Clostridia</taxon>
        <taxon>Eubacteriales</taxon>
        <taxon>Oscillospiraceae</taxon>
        <taxon>Acetanaerobacterium</taxon>
    </lineage>
</organism>
<dbReference type="STRING" id="258515.SAMN05192585_10912"/>
<evidence type="ECO:0000259" key="2">
    <source>
        <dbReference type="PROSITE" id="PS50887"/>
    </source>
</evidence>
<dbReference type="CDD" id="cd01949">
    <property type="entry name" value="GGDEF"/>
    <property type="match status" value="1"/>
</dbReference>
<evidence type="ECO:0000256" key="1">
    <source>
        <dbReference type="SAM" id="Phobius"/>
    </source>
</evidence>
<sequence length="488" mass="55731">MKKHMLLISNLIIILSIMVGFLGMAYTDTQTYQNLAENNLENTLSLADVDISKHIENSMSKPVMVSKTMANDEFLKAWLVQENTADDARLKQLYDYLKAYQTKYDYTTVFCVSAKSGNYYYQDGLNKTVSKSDPHDVWYYNFVNSKHEYDLEIDTNQANNDNIAVFVNFRVEGDDGSLLGIIGVGLQVDFVEKTIRSYEKDYGLSVYIINEGGSQNSFTGDTDIFINREDLAKRTGIDEAIAMDQSEESKMQWFTSGAERKCLITKYDKTLRWYLVLEKETSSISSSFQKRLKSNILFMLISLAVCILVTTGVFCNYNRRMIVVENTDELTGLLNRKLFTKQYPSIIRRRPEQKKTLFMFDIDHFKTVNDTYGHLFGNAVLSMVGEELRKTIDGHGIAVRWGGDEFLGILTADTETAQQIIARFMEAVKNEEKDDRYNVTVSVGIAELSGKMSIEEAVKRADQALYRSKKDGRNRITVYEEEVEVANV</sequence>
<evidence type="ECO:0000313" key="4">
    <source>
        <dbReference type="Proteomes" id="UP000199182"/>
    </source>
</evidence>
<protein>
    <submittedName>
        <fullName evidence="3">Diguanylate cyclase</fullName>
    </submittedName>
</protein>
<dbReference type="FunFam" id="3.30.70.270:FF:000001">
    <property type="entry name" value="Diguanylate cyclase domain protein"/>
    <property type="match status" value="1"/>
</dbReference>
<name>A0A1G9XR94_9FIRM</name>
<dbReference type="InterPro" id="IPR000160">
    <property type="entry name" value="GGDEF_dom"/>
</dbReference>
<dbReference type="NCBIfam" id="TIGR00254">
    <property type="entry name" value="GGDEF"/>
    <property type="match status" value="1"/>
</dbReference>
<dbReference type="SUPFAM" id="SSF55073">
    <property type="entry name" value="Nucleotide cyclase"/>
    <property type="match status" value="1"/>
</dbReference>
<keyword evidence="1" id="KW-1133">Transmembrane helix</keyword>
<dbReference type="InterPro" id="IPR029787">
    <property type="entry name" value="Nucleotide_cyclase"/>
</dbReference>
<dbReference type="Proteomes" id="UP000199182">
    <property type="component" value="Unassembled WGS sequence"/>
</dbReference>
<keyword evidence="1" id="KW-0472">Membrane</keyword>
<reference evidence="3 4" key="1">
    <citation type="submission" date="2016-10" db="EMBL/GenBank/DDBJ databases">
        <authorList>
            <person name="de Groot N.N."/>
        </authorList>
    </citation>
    <scope>NUCLEOTIDE SEQUENCE [LARGE SCALE GENOMIC DNA]</scope>
    <source>
        <strain evidence="3 4">CGMCC 1.5012</strain>
    </source>
</reference>
<dbReference type="PROSITE" id="PS50887">
    <property type="entry name" value="GGDEF"/>
    <property type="match status" value="1"/>
</dbReference>
<dbReference type="RefSeq" id="WP_162840313.1">
    <property type="nucleotide sequence ID" value="NZ_FNID01000009.1"/>
</dbReference>
<dbReference type="InterPro" id="IPR050469">
    <property type="entry name" value="Diguanylate_Cyclase"/>
</dbReference>
<dbReference type="SMART" id="SM00267">
    <property type="entry name" value="GGDEF"/>
    <property type="match status" value="1"/>
</dbReference>
<dbReference type="InterPro" id="IPR043128">
    <property type="entry name" value="Rev_trsase/Diguanyl_cyclase"/>
</dbReference>
<gene>
    <name evidence="3" type="ORF">SAMN05192585_10912</name>
</gene>
<feature type="domain" description="GGDEF" evidence="2">
    <location>
        <begin position="353"/>
        <end position="481"/>
    </location>
</feature>
<dbReference type="Gene3D" id="3.30.70.270">
    <property type="match status" value="1"/>
</dbReference>
<dbReference type="Pfam" id="PF00990">
    <property type="entry name" value="GGDEF"/>
    <property type="match status" value="1"/>
</dbReference>
<accession>A0A1G9XR94</accession>
<dbReference type="AlphaFoldDB" id="A0A1G9XR94"/>
<dbReference type="PANTHER" id="PTHR45138:SF9">
    <property type="entry name" value="DIGUANYLATE CYCLASE DGCM-RELATED"/>
    <property type="match status" value="1"/>
</dbReference>
<proteinExistence type="predicted"/>
<evidence type="ECO:0000313" key="3">
    <source>
        <dbReference type="EMBL" id="SDM98926.1"/>
    </source>
</evidence>
<keyword evidence="4" id="KW-1185">Reference proteome</keyword>
<dbReference type="PANTHER" id="PTHR45138">
    <property type="entry name" value="REGULATORY COMPONENTS OF SENSORY TRANSDUCTION SYSTEM"/>
    <property type="match status" value="1"/>
</dbReference>